<dbReference type="SUPFAM" id="SSF53474">
    <property type="entry name" value="alpha/beta-Hydrolases"/>
    <property type="match status" value="1"/>
</dbReference>
<keyword evidence="2" id="KW-1185">Reference proteome</keyword>
<name>A0A9J6BG94_POLVA</name>
<protein>
    <submittedName>
        <fullName evidence="1">Uncharacterized protein</fullName>
    </submittedName>
</protein>
<comment type="caution">
    <text evidence="1">The sequence shown here is derived from an EMBL/GenBank/DDBJ whole genome shotgun (WGS) entry which is preliminary data.</text>
</comment>
<gene>
    <name evidence="1" type="ORF">PVAND_016723</name>
</gene>
<reference evidence="1" key="1">
    <citation type="submission" date="2021-03" db="EMBL/GenBank/DDBJ databases">
        <title>Chromosome level genome of the anhydrobiotic midge Polypedilum vanderplanki.</title>
        <authorList>
            <person name="Yoshida Y."/>
            <person name="Kikawada T."/>
            <person name="Gusev O."/>
        </authorList>
    </citation>
    <scope>NUCLEOTIDE SEQUENCE</scope>
    <source>
        <strain evidence="1">NIAS01</strain>
        <tissue evidence="1">Whole body or cell culture</tissue>
    </source>
</reference>
<proteinExistence type="predicted"/>
<evidence type="ECO:0000313" key="1">
    <source>
        <dbReference type="EMBL" id="KAG5668797.1"/>
    </source>
</evidence>
<dbReference type="EMBL" id="JADBJN010000004">
    <property type="protein sequence ID" value="KAG5668797.1"/>
    <property type="molecule type" value="Genomic_DNA"/>
</dbReference>
<dbReference type="Proteomes" id="UP001107558">
    <property type="component" value="Chromosome 4"/>
</dbReference>
<dbReference type="Gene3D" id="3.40.50.1820">
    <property type="entry name" value="alpha/beta hydrolase"/>
    <property type="match status" value="1"/>
</dbReference>
<dbReference type="OrthoDB" id="199913at2759"/>
<organism evidence="1 2">
    <name type="scientific">Polypedilum vanderplanki</name>
    <name type="common">Sleeping chironomid midge</name>
    <dbReference type="NCBI Taxonomy" id="319348"/>
    <lineage>
        <taxon>Eukaryota</taxon>
        <taxon>Metazoa</taxon>
        <taxon>Ecdysozoa</taxon>
        <taxon>Arthropoda</taxon>
        <taxon>Hexapoda</taxon>
        <taxon>Insecta</taxon>
        <taxon>Pterygota</taxon>
        <taxon>Neoptera</taxon>
        <taxon>Endopterygota</taxon>
        <taxon>Diptera</taxon>
        <taxon>Nematocera</taxon>
        <taxon>Chironomoidea</taxon>
        <taxon>Chironomidae</taxon>
        <taxon>Chironominae</taxon>
        <taxon>Polypedilum</taxon>
        <taxon>Polypedilum</taxon>
    </lineage>
</organism>
<evidence type="ECO:0000313" key="2">
    <source>
        <dbReference type="Proteomes" id="UP001107558"/>
    </source>
</evidence>
<accession>A0A9J6BG94</accession>
<dbReference type="AlphaFoldDB" id="A0A9J6BG94"/>
<sequence length="102" mass="11031">MLAHLDLMNQSLLHLSILTGVQRNQDAVSMLLVLVAHERSNLFYSESVRSNRFVARRCTGYAQITARNCPGSGTGIMGGDASKSINGVFFLETNAASPFARG</sequence>
<dbReference type="InterPro" id="IPR029058">
    <property type="entry name" value="AB_hydrolase_fold"/>
</dbReference>